<evidence type="ECO:0000256" key="12">
    <source>
        <dbReference type="RuleBase" id="RU000679"/>
    </source>
</evidence>
<feature type="transmembrane region" description="Helical" evidence="13">
    <location>
        <begin position="367"/>
        <end position="394"/>
    </location>
</feature>
<protein>
    <submittedName>
        <fullName evidence="15">Sodium channel protein Nach-like</fullName>
    </submittedName>
</protein>
<keyword evidence="14" id="KW-1185">Reference proteome</keyword>
<organism evidence="14 15">
    <name type="scientific">Fopius arisanus</name>
    <dbReference type="NCBI Taxonomy" id="64838"/>
    <lineage>
        <taxon>Eukaryota</taxon>
        <taxon>Metazoa</taxon>
        <taxon>Ecdysozoa</taxon>
        <taxon>Arthropoda</taxon>
        <taxon>Hexapoda</taxon>
        <taxon>Insecta</taxon>
        <taxon>Pterygota</taxon>
        <taxon>Neoptera</taxon>
        <taxon>Endopterygota</taxon>
        <taxon>Hymenoptera</taxon>
        <taxon>Apocrita</taxon>
        <taxon>Ichneumonoidea</taxon>
        <taxon>Braconidae</taxon>
        <taxon>Opiinae</taxon>
        <taxon>Fopius</taxon>
    </lineage>
</organism>
<dbReference type="Proteomes" id="UP000694866">
    <property type="component" value="Unplaced"/>
</dbReference>
<keyword evidence="8 12" id="KW-0406">Ion transport</keyword>
<keyword evidence="5 12" id="KW-0812">Transmembrane</keyword>
<sequence>MGKLRLWGIFRELPKTMSEEYVTRQMRLLLELTDPGIFKGNLKSNLSNLQGIFDDNGYSIEDVVRSVSQNCSELLLSCKWKGSSTPCGELFEETISREGLCCSFNYVRTREEKKNKSPKRITACGYQTGLTALINPRPEDYFSSILGAYGAKVYLHFPYDYPDWNAETKVIASGYQVFLSISPEETHSTYDVRQLTLRNRKCIFSDEGDRMNDMKKGSSNLTYAEYSYTNCVTECRATIVKELCGCIPYYYPQNETRVCNLRDVQCQQYNRGRYRTSFPGAQLSNTILTSSPLLNDASRPCGCQPDCQLYRYPVEESTGLLDNSNFFNQKELFRDMDIKNQSLVHIFFSDLVSIQYRRNVAYDWRNLFASFGGLLGLFAGFSLMSGFEVIYFFIVRLITDTYMRHKRGFSH</sequence>
<evidence type="ECO:0000313" key="14">
    <source>
        <dbReference type="Proteomes" id="UP000694866"/>
    </source>
</evidence>
<dbReference type="PRINTS" id="PR01078">
    <property type="entry name" value="AMINACHANNEL"/>
</dbReference>
<evidence type="ECO:0000256" key="5">
    <source>
        <dbReference type="ARBA" id="ARBA00022692"/>
    </source>
</evidence>
<dbReference type="Gene3D" id="2.60.470.10">
    <property type="entry name" value="Acid-sensing ion channels like domains"/>
    <property type="match status" value="1"/>
</dbReference>
<dbReference type="InterPro" id="IPR001873">
    <property type="entry name" value="ENaC"/>
</dbReference>
<evidence type="ECO:0000256" key="7">
    <source>
        <dbReference type="ARBA" id="ARBA00023053"/>
    </source>
</evidence>
<dbReference type="GO" id="GO:0005886">
    <property type="term" value="C:plasma membrane"/>
    <property type="evidence" value="ECO:0007669"/>
    <property type="project" value="TreeGrafter"/>
</dbReference>
<comment type="similarity">
    <text evidence="2 12">Belongs to the amiloride-sensitive sodium channel (TC 1.A.6) family.</text>
</comment>
<evidence type="ECO:0000256" key="10">
    <source>
        <dbReference type="ARBA" id="ARBA00023201"/>
    </source>
</evidence>
<dbReference type="AlphaFoldDB" id="A0A9R1U7R5"/>
<dbReference type="RefSeq" id="XP_011310407.1">
    <property type="nucleotide sequence ID" value="XM_011312105.1"/>
</dbReference>
<dbReference type="GeneID" id="105270884"/>
<accession>A0A9R1U7R5</accession>
<evidence type="ECO:0000256" key="4">
    <source>
        <dbReference type="ARBA" id="ARBA00022461"/>
    </source>
</evidence>
<reference evidence="15" key="1">
    <citation type="submission" date="2025-08" db="UniProtKB">
        <authorList>
            <consortium name="RefSeq"/>
        </authorList>
    </citation>
    <scope>IDENTIFICATION</scope>
    <source>
        <strain evidence="15">USDA-PBARC FA_bdor</strain>
        <tissue evidence="15">Whole organism</tissue>
    </source>
</reference>
<dbReference type="Gene3D" id="1.10.287.770">
    <property type="entry name" value="YojJ-like"/>
    <property type="match status" value="1"/>
</dbReference>
<comment type="subcellular location">
    <subcellularLocation>
        <location evidence="1">Membrane</location>
        <topology evidence="1">Multi-pass membrane protein</topology>
    </subcellularLocation>
</comment>
<dbReference type="GO" id="GO:0015280">
    <property type="term" value="F:ligand-gated sodium channel activity"/>
    <property type="evidence" value="ECO:0007669"/>
    <property type="project" value="TreeGrafter"/>
</dbReference>
<evidence type="ECO:0000256" key="2">
    <source>
        <dbReference type="ARBA" id="ARBA00007193"/>
    </source>
</evidence>
<dbReference type="Pfam" id="PF00858">
    <property type="entry name" value="ASC"/>
    <property type="match status" value="1"/>
</dbReference>
<keyword evidence="3 12" id="KW-0813">Transport</keyword>
<evidence type="ECO:0000256" key="11">
    <source>
        <dbReference type="ARBA" id="ARBA00023303"/>
    </source>
</evidence>
<keyword evidence="6 13" id="KW-1133">Transmembrane helix</keyword>
<keyword evidence="11 12" id="KW-0407">Ion channel</keyword>
<name>A0A9R1U7R5_9HYME</name>
<dbReference type="PANTHER" id="PTHR11690:SF237">
    <property type="entry name" value="PICKPOCKET 16-RELATED"/>
    <property type="match status" value="1"/>
</dbReference>
<dbReference type="OrthoDB" id="6502088at2759"/>
<evidence type="ECO:0000256" key="9">
    <source>
        <dbReference type="ARBA" id="ARBA00023136"/>
    </source>
</evidence>
<evidence type="ECO:0000256" key="3">
    <source>
        <dbReference type="ARBA" id="ARBA00022448"/>
    </source>
</evidence>
<evidence type="ECO:0000256" key="1">
    <source>
        <dbReference type="ARBA" id="ARBA00004141"/>
    </source>
</evidence>
<evidence type="ECO:0000256" key="13">
    <source>
        <dbReference type="SAM" id="Phobius"/>
    </source>
</evidence>
<keyword evidence="9 13" id="KW-0472">Membrane</keyword>
<keyword evidence="7" id="KW-0915">Sodium</keyword>
<evidence type="ECO:0000256" key="6">
    <source>
        <dbReference type="ARBA" id="ARBA00022989"/>
    </source>
</evidence>
<gene>
    <name evidence="15" type="primary">LOC105270884</name>
</gene>
<proteinExistence type="inferred from homology"/>
<dbReference type="KEGG" id="fas:105270884"/>
<keyword evidence="4 12" id="KW-0894">Sodium channel</keyword>
<dbReference type="PANTHER" id="PTHR11690">
    <property type="entry name" value="AMILORIDE-SENSITIVE SODIUM CHANNEL-RELATED"/>
    <property type="match status" value="1"/>
</dbReference>
<evidence type="ECO:0000313" key="15">
    <source>
        <dbReference type="RefSeq" id="XP_011310407.1"/>
    </source>
</evidence>
<evidence type="ECO:0000256" key="8">
    <source>
        <dbReference type="ARBA" id="ARBA00023065"/>
    </source>
</evidence>
<keyword evidence="10 12" id="KW-0739">Sodium transport</keyword>